<dbReference type="SUPFAM" id="SSF51011">
    <property type="entry name" value="Glycosyl hydrolase domain"/>
    <property type="match status" value="1"/>
</dbReference>
<reference evidence="13 14" key="1">
    <citation type="submission" date="2020-08" db="EMBL/GenBank/DDBJ databases">
        <title>A Genomic Blueprint of the Chicken Gut Microbiome.</title>
        <authorList>
            <person name="Gilroy R."/>
            <person name="Ravi A."/>
            <person name="Getino M."/>
            <person name="Pursley I."/>
            <person name="Horton D.L."/>
            <person name="Alikhan N.-F."/>
            <person name="Baker D."/>
            <person name="Gharbi K."/>
            <person name="Hall N."/>
            <person name="Watson M."/>
            <person name="Adriaenssens E.M."/>
            <person name="Foster-Nyarko E."/>
            <person name="Jarju S."/>
            <person name="Secka A."/>
            <person name="Antonio M."/>
            <person name="Oren A."/>
            <person name="Chaudhuri R."/>
            <person name="La Ragione R.M."/>
            <person name="Hildebrand F."/>
            <person name="Pallen M.J."/>
        </authorList>
    </citation>
    <scope>NUCLEOTIDE SEQUENCE [LARGE SCALE GENOMIC DNA]</scope>
    <source>
        <strain evidence="13 14">Sa3CVN1</strain>
    </source>
</reference>
<keyword evidence="6" id="KW-0321">Glycogen metabolism</keyword>
<dbReference type="SUPFAM" id="SSF81296">
    <property type="entry name" value="E set domains"/>
    <property type="match status" value="1"/>
</dbReference>
<keyword evidence="10" id="KW-0119">Carbohydrate metabolism</keyword>
<comment type="caution">
    <text evidence="13">The sequence shown here is derived from an EMBL/GenBank/DDBJ whole genome shotgun (WGS) entry which is preliminary data.</text>
</comment>
<evidence type="ECO:0000256" key="4">
    <source>
        <dbReference type="ARBA" id="ARBA00009000"/>
    </source>
</evidence>
<keyword evidence="14" id="KW-1185">Reference proteome</keyword>
<dbReference type="PANTHER" id="PTHR43651:SF3">
    <property type="entry name" value="1,4-ALPHA-GLUCAN-BRANCHING ENZYME"/>
    <property type="match status" value="1"/>
</dbReference>
<keyword evidence="7" id="KW-0328">Glycosyltransferase</keyword>
<evidence type="ECO:0000256" key="7">
    <source>
        <dbReference type="ARBA" id="ARBA00022676"/>
    </source>
</evidence>
<dbReference type="PANTHER" id="PTHR43651">
    <property type="entry name" value="1,4-ALPHA-GLUCAN-BRANCHING ENZYME"/>
    <property type="match status" value="1"/>
</dbReference>
<proteinExistence type="inferred from homology"/>
<dbReference type="PIRSF" id="PIRSF000463">
    <property type="entry name" value="GlgB"/>
    <property type="match status" value="1"/>
</dbReference>
<evidence type="ECO:0000256" key="1">
    <source>
        <dbReference type="ARBA" id="ARBA00000826"/>
    </source>
</evidence>
<protein>
    <recommendedName>
        <fullName evidence="5 11">1,4-alpha-glucan branching enzyme</fullName>
        <ecNumber evidence="5 11">2.4.1.18</ecNumber>
    </recommendedName>
</protein>
<dbReference type="Gene3D" id="2.60.40.10">
    <property type="entry name" value="Immunoglobulins"/>
    <property type="match status" value="1"/>
</dbReference>
<evidence type="ECO:0000256" key="6">
    <source>
        <dbReference type="ARBA" id="ARBA00022600"/>
    </source>
</evidence>
<organism evidence="13 14">
    <name type="scientific">Clostridium cibarium</name>
    <dbReference type="NCBI Taxonomy" id="2762247"/>
    <lineage>
        <taxon>Bacteria</taxon>
        <taxon>Bacillati</taxon>
        <taxon>Bacillota</taxon>
        <taxon>Clostridia</taxon>
        <taxon>Eubacteriales</taxon>
        <taxon>Clostridiaceae</taxon>
        <taxon>Clostridium</taxon>
    </lineage>
</organism>
<comment type="function">
    <text evidence="2">Catalyzes the formation of the alpha-1,6-glucosidic linkages in glycogen by scission of a 1,4-alpha-linked oligosaccharide from growing alpha-1,4-glucan chains and the subsequent attachment of the oligosaccharide to the alpha-1,6 position.</text>
</comment>
<dbReference type="InterPro" id="IPR006407">
    <property type="entry name" value="GlgB"/>
</dbReference>
<dbReference type="EMBL" id="JACSRA010000023">
    <property type="protein sequence ID" value="MBD7912387.1"/>
    <property type="molecule type" value="Genomic_DNA"/>
</dbReference>
<dbReference type="InterPro" id="IPR037439">
    <property type="entry name" value="Branching_enzy"/>
</dbReference>
<dbReference type="InterPro" id="IPR013783">
    <property type="entry name" value="Ig-like_fold"/>
</dbReference>
<dbReference type="InterPro" id="IPR044143">
    <property type="entry name" value="GlgB_N_E_set_prok"/>
</dbReference>
<dbReference type="Pfam" id="PF02922">
    <property type="entry name" value="CBM_48"/>
    <property type="match status" value="1"/>
</dbReference>
<evidence type="ECO:0000256" key="2">
    <source>
        <dbReference type="ARBA" id="ARBA00002953"/>
    </source>
</evidence>
<evidence type="ECO:0000313" key="13">
    <source>
        <dbReference type="EMBL" id="MBD7912387.1"/>
    </source>
</evidence>
<dbReference type="Gene3D" id="2.60.40.1180">
    <property type="entry name" value="Golgi alpha-mannosidase II"/>
    <property type="match status" value="1"/>
</dbReference>
<gene>
    <name evidence="13" type="primary">glgB</name>
    <name evidence="13" type="ORF">H9661_13570</name>
</gene>
<comment type="pathway">
    <text evidence="3">Glycan biosynthesis; glycogen biosynthesis.</text>
</comment>
<dbReference type="InterPro" id="IPR006048">
    <property type="entry name" value="A-amylase/branching_C"/>
</dbReference>
<sequence>MRNELLNSFYSGNCFHAYKYFGAHLTHESGVLGVRFTVYAPKAKGVQVIGEFNKWTGENYEMVNLDEKGTYTLFVPEAKEGMMYKYRIFQSTGMICDKCDPYGFFSELRPNTASYIVYLNNSLFTDDEWMKARSKNYNNPISIYELHLGSWKKPNKDEYYNYTEISDELISHLKLNNFTHIEIMPLNEHPFDGSWGYQSSGYFSPTSRYGTTKELMLFIDKCHKNNIGVILDFVPVHFVRDNFSLAKFDGTALYEYEYDDVADNEWGSCNFNYYNPTVVSFLMSAATFWLDVYHIDGLRMDAISNAIYWQGDPKRGVNIGGVDFLRKMNYGLNSMYPEVMLIAEDSSNYIKVTAPTPYGGLGFDYKWDLGWMHDTLNYFATPPWERKFNHNLINFSMSYFYYENYLLSLSHDEVVHGKKSIIDKLWGTYEEKFAQCKTLFTYMFTHPGKKLNFMSNEIAQFREWDENKENDWFLLKYPSHDSFNRYFKELSKIYSSHSALYEKDYDEAGFKWIDADNKDASVYSYMRYSEKEKLLIILNMSSNHYKNFRLGLDHECSAKEIINSELDIYGGYNIVNSKQIFSEPISANNKKHSILIDLAPYTSCIFQIN</sequence>
<dbReference type="InterPro" id="IPR017853">
    <property type="entry name" value="GH"/>
</dbReference>
<dbReference type="Gene3D" id="3.20.20.80">
    <property type="entry name" value="Glycosidases"/>
    <property type="match status" value="1"/>
</dbReference>
<dbReference type="SUPFAM" id="SSF51445">
    <property type="entry name" value="(Trans)glycosidases"/>
    <property type="match status" value="1"/>
</dbReference>
<dbReference type="SMART" id="SM00642">
    <property type="entry name" value="Aamy"/>
    <property type="match status" value="1"/>
</dbReference>
<evidence type="ECO:0000256" key="10">
    <source>
        <dbReference type="ARBA" id="ARBA00023277"/>
    </source>
</evidence>
<dbReference type="NCBIfam" id="TIGR01515">
    <property type="entry name" value="branching_enzym"/>
    <property type="match status" value="1"/>
</dbReference>
<dbReference type="CDD" id="cd02855">
    <property type="entry name" value="E_set_GBE_prok_N"/>
    <property type="match status" value="1"/>
</dbReference>
<dbReference type="InterPro" id="IPR006047">
    <property type="entry name" value="GH13_cat_dom"/>
</dbReference>
<dbReference type="InterPro" id="IPR013780">
    <property type="entry name" value="Glyco_hydro_b"/>
</dbReference>
<dbReference type="NCBIfam" id="NF008967">
    <property type="entry name" value="PRK12313.1"/>
    <property type="match status" value="1"/>
</dbReference>
<dbReference type="EC" id="2.4.1.18" evidence="5 11"/>
<dbReference type="InterPro" id="IPR014756">
    <property type="entry name" value="Ig_E-set"/>
</dbReference>
<evidence type="ECO:0000256" key="11">
    <source>
        <dbReference type="NCBIfam" id="TIGR01515"/>
    </source>
</evidence>
<evidence type="ECO:0000256" key="8">
    <source>
        <dbReference type="ARBA" id="ARBA00022679"/>
    </source>
</evidence>
<evidence type="ECO:0000256" key="9">
    <source>
        <dbReference type="ARBA" id="ARBA00023056"/>
    </source>
</evidence>
<dbReference type="CDD" id="cd11322">
    <property type="entry name" value="AmyAc_Glg_BE"/>
    <property type="match status" value="1"/>
</dbReference>
<evidence type="ECO:0000313" key="14">
    <source>
        <dbReference type="Proteomes" id="UP000627781"/>
    </source>
</evidence>
<dbReference type="Proteomes" id="UP000627781">
    <property type="component" value="Unassembled WGS sequence"/>
</dbReference>
<comment type="catalytic activity">
    <reaction evidence="1">
        <text>Transfers a segment of a (1-&gt;4)-alpha-D-glucan chain to a primary hydroxy group in a similar glucan chain.</text>
        <dbReference type="EC" id="2.4.1.18"/>
    </reaction>
</comment>
<dbReference type="RefSeq" id="WP_191769345.1">
    <property type="nucleotide sequence ID" value="NZ_JACSRA010000023.1"/>
</dbReference>
<dbReference type="InterPro" id="IPR004193">
    <property type="entry name" value="Glyco_hydro_13_N"/>
</dbReference>
<evidence type="ECO:0000256" key="5">
    <source>
        <dbReference type="ARBA" id="ARBA00012541"/>
    </source>
</evidence>
<evidence type="ECO:0000259" key="12">
    <source>
        <dbReference type="SMART" id="SM00642"/>
    </source>
</evidence>
<name>A0ABR8PW25_9CLOT</name>
<keyword evidence="9" id="KW-0320">Glycogen biosynthesis</keyword>
<evidence type="ECO:0000256" key="3">
    <source>
        <dbReference type="ARBA" id="ARBA00004964"/>
    </source>
</evidence>
<feature type="domain" description="Glycosyl hydrolase family 13 catalytic" evidence="12">
    <location>
        <begin position="145"/>
        <end position="480"/>
    </location>
</feature>
<accession>A0ABR8PW25</accession>
<dbReference type="Pfam" id="PF02806">
    <property type="entry name" value="Alpha-amylase_C"/>
    <property type="match status" value="1"/>
</dbReference>
<comment type="similarity">
    <text evidence="4">Belongs to the glycosyl hydrolase 13 family. GlgB subfamily.</text>
</comment>
<keyword evidence="8" id="KW-0808">Transferase</keyword>